<comment type="caution">
    <text evidence="7">The sequence shown here is derived from an EMBL/GenBank/DDBJ whole genome shotgun (WGS) entry which is preliminary data.</text>
</comment>
<dbReference type="eggNOG" id="COG1863">
    <property type="taxonomic scope" value="Bacteria"/>
</dbReference>
<keyword evidence="8" id="KW-1185">Reference proteome</keyword>
<accession>N0E5F3</accession>
<name>N0E5F3_9MICO</name>
<evidence type="ECO:0000313" key="8">
    <source>
        <dbReference type="Proteomes" id="UP000013167"/>
    </source>
</evidence>
<dbReference type="InterPro" id="IPR002758">
    <property type="entry name" value="Cation_antiport_E"/>
</dbReference>
<dbReference type="GO" id="GO:0008324">
    <property type="term" value="F:monoatomic cation transmembrane transporter activity"/>
    <property type="evidence" value="ECO:0007669"/>
    <property type="project" value="InterPro"/>
</dbReference>
<proteinExistence type="inferred from homology"/>
<evidence type="ECO:0000256" key="3">
    <source>
        <dbReference type="ARBA" id="ARBA00022475"/>
    </source>
</evidence>
<sequence length="124" mass="13919">MRRLRQLWYAVIYLVWLAWQVPVQSMKLARDVLTPGLEVAPSIIEFPLRARSTFETAAIESSITITPGTLTLGIAEATPDHPRSLFVHFLYAHTHEGAIAELEAMETRLLRATRGCSEEGIEES</sequence>
<evidence type="ECO:0000256" key="2">
    <source>
        <dbReference type="ARBA" id="ARBA00006228"/>
    </source>
</evidence>
<dbReference type="RefSeq" id="WP_010850328.1">
    <property type="nucleotide sequence ID" value="NZ_HF570956.1"/>
</dbReference>
<dbReference type="EMBL" id="CAIZ01000128">
    <property type="protein sequence ID" value="CCH70479.1"/>
    <property type="molecule type" value="Genomic_DNA"/>
</dbReference>
<evidence type="ECO:0000256" key="4">
    <source>
        <dbReference type="ARBA" id="ARBA00022692"/>
    </source>
</evidence>
<reference evidence="7 8" key="1">
    <citation type="journal article" date="2013" name="ISME J.">
        <title>A metabolic model for members of the genus Tetrasphaera involved in enhanced biological phosphorus removal.</title>
        <authorList>
            <person name="Kristiansen R."/>
            <person name="Nguyen H.T.T."/>
            <person name="Saunders A.M."/>
            <person name="Nielsen J.L."/>
            <person name="Wimmer R."/>
            <person name="Le V.Q."/>
            <person name="McIlroy S.J."/>
            <person name="Petrovski S."/>
            <person name="Seviour R.J."/>
            <person name="Calteau A."/>
            <person name="Nielsen K.L."/>
            <person name="Nielsen P.H."/>
        </authorList>
    </citation>
    <scope>NUCLEOTIDE SEQUENCE [LARGE SCALE GENOMIC DNA]</scope>
    <source>
        <strain evidence="7 8">Lp2</strain>
    </source>
</reference>
<dbReference type="PANTHER" id="PTHR34584:SF1">
    <property type="entry name" value="NA(+)_H(+) ANTIPORTER SUBUNIT E1"/>
    <property type="match status" value="1"/>
</dbReference>
<dbReference type="GO" id="GO:0005886">
    <property type="term" value="C:plasma membrane"/>
    <property type="evidence" value="ECO:0007669"/>
    <property type="project" value="UniProtKB-SubCell"/>
</dbReference>
<protein>
    <submittedName>
        <fullName evidence="7">Putative Na(+)/H(+) antiporter subunit E (MrpE)</fullName>
    </submittedName>
</protein>
<dbReference type="AlphaFoldDB" id="N0E5F3"/>
<comment type="similarity">
    <text evidence="2">Belongs to the CPA3 antiporters (TC 2.A.63) subunit E family.</text>
</comment>
<dbReference type="HOGENOM" id="CLU_086615_6_0_11"/>
<comment type="subcellular location">
    <subcellularLocation>
        <location evidence="1">Cell membrane</location>
        <topology evidence="1">Multi-pass membrane protein</topology>
    </subcellularLocation>
</comment>
<dbReference type="PANTHER" id="PTHR34584">
    <property type="entry name" value="NA(+)/H(+) ANTIPORTER SUBUNIT E1"/>
    <property type="match status" value="1"/>
</dbReference>
<evidence type="ECO:0000256" key="1">
    <source>
        <dbReference type="ARBA" id="ARBA00004651"/>
    </source>
</evidence>
<evidence type="ECO:0000256" key="5">
    <source>
        <dbReference type="ARBA" id="ARBA00022989"/>
    </source>
</evidence>
<keyword evidence="5" id="KW-1133">Transmembrane helix</keyword>
<dbReference type="OrthoDB" id="3837866at2"/>
<dbReference type="Pfam" id="PF01899">
    <property type="entry name" value="MNHE"/>
    <property type="match status" value="1"/>
</dbReference>
<keyword evidence="6" id="KW-0472">Membrane</keyword>
<dbReference type="STRING" id="1193181.BN10_580044"/>
<keyword evidence="3" id="KW-1003">Cell membrane</keyword>
<evidence type="ECO:0000313" key="7">
    <source>
        <dbReference type="EMBL" id="CCH70479.1"/>
    </source>
</evidence>
<gene>
    <name evidence="7" type="ORF">BN10_580044</name>
</gene>
<organism evidence="7 8">
    <name type="scientific">Phycicoccus elongatus Lp2</name>
    <dbReference type="NCBI Taxonomy" id="1193181"/>
    <lineage>
        <taxon>Bacteria</taxon>
        <taxon>Bacillati</taxon>
        <taxon>Actinomycetota</taxon>
        <taxon>Actinomycetes</taxon>
        <taxon>Micrococcales</taxon>
        <taxon>Intrasporangiaceae</taxon>
        <taxon>Phycicoccus</taxon>
    </lineage>
</organism>
<dbReference type="Proteomes" id="UP000013167">
    <property type="component" value="Unassembled WGS sequence"/>
</dbReference>
<evidence type="ECO:0000256" key="6">
    <source>
        <dbReference type="ARBA" id="ARBA00023136"/>
    </source>
</evidence>
<keyword evidence="4" id="KW-0812">Transmembrane</keyword>